<dbReference type="AlphaFoldDB" id="A0A6H2DJ67"/>
<keyword evidence="3" id="KW-1185">Reference proteome</keyword>
<accession>A0A6H2DJ67</accession>
<evidence type="ECO:0000313" key="2">
    <source>
        <dbReference type="EMBL" id="QJB68374.1"/>
    </source>
</evidence>
<evidence type="ECO:0008006" key="4">
    <source>
        <dbReference type="Google" id="ProtNLM"/>
    </source>
</evidence>
<evidence type="ECO:0000256" key="1">
    <source>
        <dbReference type="SAM" id="Phobius"/>
    </source>
</evidence>
<reference evidence="2 3" key="1">
    <citation type="submission" date="2020-04" db="EMBL/GenBank/DDBJ databases">
        <title>Genome sequence for Sphingorhabdus sp. strain M1.</title>
        <authorList>
            <person name="Park S.-J."/>
        </authorList>
    </citation>
    <scope>NUCLEOTIDE SEQUENCE [LARGE SCALE GENOMIC DNA]</scope>
    <source>
        <strain evidence="2 3">JK6</strain>
    </source>
</reference>
<keyword evidence="1" id="KW-0812">Transmembrane</keyword>
<feature type="transmembrane region" description="Helical" evidence="1">
    <location>
        <begin position="48"/>
        <end position="68"/>
    </location>
</feature>
<evidence type="ECO:0000313" key="3">
    <source>
        <dbReference type="Proteomes" id="UP000501600"/>
    </source>
</evidence>
<name>A0A6H2DJ67_9SPHN</name>
<proteinExistence type="predicted"/>
<dbReference type="KEGG" id="phao:HF685_02860"/>
<dbReference type="Proteomes" id="UP000501600">
    <property type="component" value="Chromosome"/>
</dbReference>
<organism evidence="2 3">
    <name type="scientific">Parasphingorhabdus halotolerans</name>
    <dbReference type="NCBI Taxonomy" id="2725558"/>
    <lineage>
        <taxon>Bacteria</taxon>
        <taxon>Pseudomonadati</taxon>
        <taxon>Pseudomonadota</taxon>
        <taxon>Alphaproteobacteria</taxon>
        <taxon>Sphingomonadales</taxon>
        <taxon>Sphingomonadaceae</taxon>
        <taxon>Parasphingorhabdus</taxon>
    </lineage>
</organism>
<dbReference type="RefSeq" id="WP_168818218.1">
    <property type="nucleotide sequence ID" value="NZ_CP051217.1"/>
</dbReference>
<keyword evidence="1" id="KW-1133">Transmembrane helix</keyword>
<keyword evidence="1" id="KW-0472">Membrane</keyword>
<protein>
    <recommendedName>
        <fullName evidence="4">Small integral membrane protein</fullName>
    </recommendedName>
</protein>
<dbReference type="EMBL" id="CP051217">
    <property type="protein sequence ID" value="QJB68374.1"/>
    <property type="molecule type" value="Genomic_DNA"/>
</dbReference>
<gene>
    <name evidence="2" type="ORF">HF685_02860</name>
</gene>
<feature type="transmembrane region" description="Helical" evidence="1">
    <location>
        <begin position="104"/>
        <end position="121"/>
    </location>
</feature>
<sequence length="122" mass="13298">MNEILLFLAACLAVATLLIHSIVGENRLITPLVKSNDGVMQADLAKQVIRFAWHFTSLLGLIAVYILFDAAQRFETADKMLLAITGGVFLLSGVYDAVVTKGRHIGWPFLFAIGILTIIAII</sequence>
<feature type="transmembrane region" description="Helical" evidence="1">
    <location>
        <begin position="80"/>
        <end position="98"/>
    </location>
</feature>